<keyword evidence="2" id="KW-1185">Reference proteome</keyword>
<organism evidence="1 2">
    <name type="scientific">Coniella lustricola</name>
    <dbReference type="NCBI Taxonomy" id="2025994"/>
    <lineage>
        <taxon>Eukaryota</taxon>
        <taxon>Fungi</taxon>
        <taxon>Dikarya</taxon>
        <taxon>Ascomycota</taxon>
        <taxon>Pezizomycotina</taxon>
        <taxon>Sordariomycetes</taxon>
        <taxon>Sordariomycetidae</taxon>
        <taxon>Diaporthales</taxon>
        <taxon>Schizoparmaceae</taxon>
        <taxon>Coniella</taxon>
    </lineage>
</organism>
<name>A0A2T3AC59_9PEZI</name>
<accession>A0A2T3AC59</accession>
<dbReference type="InParanoid" id="A0A2T3AC59"/>
<evidence type="ECO:0000313" key="1">
    <source>
        <dbReference type="EMBL" id="PSR90825.1"/>
    </source>
</evidence>
<dbReference type="EMBL" id="KZ678415">
    <property type="protein sequence ID" value="PSR90825.1"/>
    <property type="molecule type" value="Genomic_DNA"/>
</dbReference>
<sequence>MTLHIIQCIHGLGLSDPSMPTIVILWTRIQVLHSTETRAPAVVLFFFGSSPSHQCCPHHKKQRKKGRDIRRIHCNCNLESCVICLTINYE</sequence>
<dbReference type="Proteomes" id="UP000241462">
    <property type="component" value="Unassembled WGS sequence"/>
</dbReference>
<dbReference type="AlphaFoldDB" id="A0A2T3AC59"/>
<evidence type="ECO:0000313" key="2">
    <source>
        <dbReference type="Proteomes" id="UP000241462"/>
    </source>
</evidence>
<proteinExistence type="predicted"/>
<protein>
    <submittedName>
        <fullName evidence="1">Uncharacterized protein</fullName>
    </submittedName>
</protein>
<reference evidence="1 2" key="1">
    <citation type="journal article" date="2018" name="Mycol. Prog.">
        <title>Coniella lustricola, a new species from submerged detritus.</title>
        <authorList>
            <person name="Raudabaugh D.B."/>
            <person name="Iturriaga T."/>
            <person name="Carver A."/>
            <person name="Mondo S."/>
            <person name="Pangilinan J."/>
            <person name="Lipzen A."/>
            <person name="He G."/>
            <person name="Amirebrahimi M."/>
            <person name="Grigoriev I.V."/>
            <person name="Miller A.N."/>
        </authorList>
    </citation>
    <scope>NUCLEOTIDE SEQUENCE [LARGE SCALE GENOMIC DNA]</scope>
    <source>
        <strain evidence="1 2">B22-T-1</strain>
    </source>
</reference>
<gene>
    <name evidence="1" type="ORF">BD289DRAFT_206922</name>
</gene>